<dbReference type="AlphaFoldDB" id="A0A3M9M6S1"/>
<evidence type="ECO:0000256" key="1">
    <source>
        <dbReference type="SAM" id="MobiDB-lite"/>
    </source>
</evidence>
<accession>A0A3M9M6S1</accession>
<name>A0A3M9M6S1_9MICO</name>
<dbReference type="EMBL" id="RJJQ01000011">
    <property type="protein sequence ID" value="RNI21274.1"/>
    <property type="molecule type" value="Genomic_DNA"/>
</dbReference>
<reference evidence="2 3" key="1">
    <citation type="submission" date="2018-11" db="EMBL/GenBank/DDBJ databases">
        <title>Draft genome of Simplicispira Flexivirga sp. BO-16.</title>
        <authorList>
            <person name="Im W.T."/>
        </authorList>
    </citation>
    <scope>NUCLEOTIDE SEQUENCE [LARGE SCALE GENOMIC DNA]</scope>
    <source>
        <strain evidence="2 3">BO-16</strain>
    </source>
</reference>
<dbReference type="SUPFAM" id="SSF109854">
    <property type="entry name" value="DinB/YfiT-like putative metalloenzymes"/>
    <property type="match status" value="1"/>
</dbReference>
<sequence length="155" mass="16853">MSRHVALVVVTTYIDRALDGMTATLRELGDDLANAETGLAGGNTAYQIVRHCCGVLEFWGGSVLANRPIVRDREAEFTSSGTVAELVALVERQRAQFRSDLDGFDGAAPPRGPLREDNLDPGEVPTQGGILMHVYEELSQHRGHLDITADIVRAR</sequence>
<evidence type="ECO:0000313" key="3">
    <source>
        <dbReference type="Proteomes" id="UP000271678"/>
    </source>
</evidence>
<dbReference type="Pfam" id="PF04978">
    <property type="entry name" value="MST"/>
    <property type="match status" value="1"/>
</dbReference>
<dbReference type="Gene3D" id="1.20.120.450">
    <property type="entry name" value="dinb family like domain"/>
    <property type="match status" value="1"/>
</dbReference>
<organism evidence="2 3">
    <name type="scientific">Flexivirga caeni</name>
    <dbReference type="NCBI Taxonomy" id="2294115"/>
    <lineage>
        <taxon>Bacteria</taxon>
        <taxon>Bacillati</taxon>
        <taxon>Actinomycetota</taxon>
        <taxon>Actinomycetes</taxon>
        <taxon>Micrococcales</taxon>
        <taxon>Dermacoccaceae</taxon>
        <taxon>Flexivirga</taxon>
    </lineage>
</organism>
<feature type="region of interest" description="Disordered" evidence="1">
    <location>
        <begin position="101"/>
        <end position="121"/>
    </location>
</feature>
<dbReference type="OrthoDB" id="4807647at2"/>
<dbReference type="Proteomes" id="UP000271678">
    <property type="component" value="Unassembled WGS sequence"/>
</dbReference>
<comment type="caution">
    <text evidence="2">The sequence shown here is derived from an EMBL/GenBank/DDBJ whole genome shotgun (WGS) entry which is preliminary data.</text>
</comment>
<dbReference type="InterPro" id="IPR007061">
    <property type="entry name" value="MST-like"/>
</dbReference>
<dbReference type="RefSeq" id="WP_123271590.1">
    <property type="nucleotide sequence ID" value="NZ_RJJQ01000011.1"/>
</dbReference>
<keyword evidence="3" id="KW-1185">Reference proteome</keyword>
<proteinExistence type="predicted"/>
<dbReference type="InterPro" id="IPR034660">
    <property type="entry name" value="DinB/YfiT-like"/>
</dbReference>
<gene>
    <name evidence="2" type="ORF">EFY87_11285</name>
</gene>
<evidence type="ECO:0000313" key="2">
    <source>
        <dbReference type="EMBL" id="RNI21274.1"/>
    </source>
</evidence>
<protein>
    <submittedName>
        <fullName evidence="2">DUF664 domain-containing protein</fullName>
    </submittedName>
</protein>